<name>A0ABQ5KKZ8_9EUKA</name>
<feature type="non-terminal residue" evidence="1">
    <location>
        <position position="1"/>
    </location>
</feature>
<dbReference type="Proteomes" id="UP001057375">
    <property type="component" value="Unassembled WGS sequence"/>
</dbReference>
<accession>A0ABQ5KKZ8</accession>
<dbReference type="EMBL" id="BQXS01010161">
    <property type="protein sequence ID" value="GKT33184.1"/>
    <property type="molecule type" value="Genomic_DNA"/>
</dbReference>
<evidence type="ECO:0000313" key="2">
    <source>
        <dbReference type="Proteomes" id="UP001057375"/>
    </source>
</evidence>
<organism evidence="1 2">
    <name type="scientific">Aduncisulcus paluster</name>
    <dbReference type="NCBI Taxonomy" id="2918883"/>
    <lineage>
        <taxon>Eukaryota</taxon>
        <taxon>Metamonada</taxon>
        <taxon>Carpediemonas-like organisms</taxon>
        <taxon>Aduncisulcus</taxon>
    </lineage>
</organism>
<reference evidence="1" key="1">
    <citation type="submission" date="2022-03" db="EMBL/GenBank/DDBJ databases">
        <title>Draft genome sequence of Aduncisulcus paluster, a free-living microaerophilic Fornicata.</title>
        <authorList>
            <person name="Yuyama I."/>
            <person name="Kume K."/>
            <person name="Tamura T."/>
            <person name="Inagaki Y."/>
            <person name="Hashimoto T."/>
        </authorList>
    </citation>
    <scope>NUCLEOTIDE SEQUENCE</scope>
    <source>
        <strain evidence="1">NY0171</strain>
    </source>
</reference>
<gene>
    <name evidence="1" type="ORF">ADUPG1_007176</name>
</gene>
<evidence type="ECO:0000313" key="1">
    <source>
        <dbReference type="EMBL" id="GKT33184.1"/>
    </source>
</evidence>
<proteinExistence type="predicted"/>
<comment type="caution">
    <text evidence="1">The sequence shown here is derived from an EMBL/GenBank/DDBJ whole genome shotgun (WGS) entry which is preliminary data.</text>
</comment>
<protein>
    <submittedName>
        <fullName evidence="1">Uncharacterized protein</fullName>
    </submittedName>
</protein>
<keyword evidence="2" id="KW-1185">Reference proteome</keyword>
<sequence length="238" mass="26968">TASSSSFEGIIDELIVKSCVCLEKSMKLVGKVKEKKKKEIIAQKEEKEKEIIRIPPDSSLCHCIPAFVSLEAALSHKVKYILRSILKPPKYHTLSEFSDDLKSGQEKCPSKFLDDIWRNFMASFPGTHSCCLSLLSNKKVIGNLPMFLNGILKIGIQLKDKNILFLIEDLISTVLVQQMNIKSPIQCELLCLACALSLGELFKHQFPSLVADWKRLWSAFIQIATLSLHFRNIFEQKE</sequence>